<feature type="compositionally biased region" description="Low complexity" evidence="1">
    <location>
        <begin position="600"/>
        <end position="615"/>
    </location>
</feature>
<organism evidence="2 3">
    <name type="scientific">Coemansia asiatica</name>
    <dbReference type="NCBI Taxonomy" id="1052880"/>
    <lineage>
        <taxon>Eukaryota</taxon>
        <taxon>Fungi</taxon>
        <taxon>Fungi incertae sedis</taxon>
        <taxon>Zoopagomycota</taxon>
        <taxon>Kickxellomycotina</taxon>
        <taxon>Kickxellomycetes</taxon>
        <taxon>Kickxellales</taxon>
        <taxon>Kickxellaceae</taxon>
        <taxon>Coemansia</taxon>
    </lineage>
</organism>
<feature type="region of interest" description="Disordered" evidence="1">
    <location>
        <begin position="236"/>
        <end position="257"/>
    </location>
</feature>
<evidence type="ECO:0000313" key="2">
    <source>
        <dbReference type="EMBL" id="KAJ1647972.1"/>
    </source>
</evidence>
<feature type="region of interest" description="Disordered" evidence="1">
    <location>
        <begin position="297"/>
        <end position="319"/>
    </location>
</feature>
<reference evidence="2" key="1">
    <citation type="submission" date="2022-07" db="EMBL/GenBank/DDBJ databases">
        <title>Phylogenomic reconstructions and comparative analyses of Kickxellomycotina fungi.</title>
        <authorList>
            <person name="Reynolds N.K."/>
            <person name="Stajich J.E."/>
            <person name="Barry K."/>
            <person name="Grigoriev I.V."/>
            <person name="Crous P."/>
            <person name="Smith M.E."/>
        </authorList>
    </citation>
    <scope>NUCLEOTIDE SEQUENCE</scope>
    <source>
        <strain evidence="2">NBRC 105413</strain>
    </source>
</reference>
<feature type="compositionally biased region" description="Low complexity" evidence="1">
    <location>
        <begin position="923"/>
        <end position="940"/>
    </location>
</feature>
<keyword evidence="3" id="KW-1185">Reference proteome</keyword>
<accession>A0A9W7XR22</accession>
<dbReference type="AlphaFoldDB" id="A0A9W7XR22"/>
<dbReference type="EMBL" id="JANBOH010000015">
    <property type="protein sequence ID" value="KAJ1647972.1"/>
    <property type="molecule type" value="Genomic_DNA"/>
</dbReference>
<feature type="region of interest" description="Disordered" evidence="1">
    <location>
        <begin position="914"/>
        <end position="948"/>
    </location>
</feature>
<evidence type="ECO:0000256" key="1">
    <source>
        <dbReference type="SAM" id="MobiDB-lite"/>
    </source>
</evidence>
<evidence type="ECO:0000313" key="3">
    <source>
        <dbReference type="Proteomes" id="UP001145021"/>
    </source>
</evidence>
<feature type="region of interest" description="Disordered" evidence="1">
    <location>
        <begin position="23"/>
        <end position="43"/>
    </location>
</feature>
<name>A0A9W7XR22_9FUNG</name>
<feature type="region of interest" description="Disordered" evidence="1">
    <location>
        <begin position="600"/>
        <end position="619"/>
    </location>
</feature>
<sequence>MEVDISPITLDTTKQLAKLYPTTTWETSAPGGATESGESDQKPQTARILDSFFAADFITPKQRHRNSDPASGQESYGIQYVHYLHRFRLEQQKRDADTSKSGGFVRRIVGELNGRTKWEQPVRERILAQAIIVQTRIEAGLEEELGAAEQLAAEFGKSRLPACLWRSIQQHLAGDNSNEKAVVRPDELEVAIELLYLFNNWSRCSRPTQQQMQTLGLRSVQRVCLALELFTRYSKQTPRKRQPKQGKMSGTNDGAGAVPEVGRVQRIRLGHKALMLLNATWGLLVGDEASALRRMGADAEADNSDGGGGRRQGLRRTSVARDALRQIRECSDKYPQLGDEMRAEIEHLLPFVHPFDGHLTRTAQLPRFGPIQSKEREATVHQMGSPSTQMLLADMISSSESLSIRQLDQSLPAASPSRPPPRAAIDSAQAYVAGACLSRSQREYAEWWRRLVKARGMPLSLTMNGGRGSDVTVNYAQTPSPRFAFCGIVEAEDLPALEMALDGREDSVKWPADTEPEADADIKAALYRAVFPLLPMVCRAIVRTIANWSPAERELPLRPGSSGSVSALASATANAPLVSDITCLGVVSYPSWKDQALTGSSVGPSAAPSSPLGGSNVKRLDRAPSNLSIGSASVNSMAASSTRATTELSARLLTQYAQWQAVGQLLMRMILGLQANHVLQVDYMAQLLMNENFIPAVFWWLGTADFGLCSNLPSALRQRCFTAEYMREQQRLADETVVADVVLADPTAVGADSSDTASTNDSVASEHSIAWHPALEGLSACLRSLRHLTSHNGLRKGLLYKNKALYFYSRVSRLLYPPAQQIIAELYRDIMPVVSKKQKMAALDIMAHVYLYAPPSLIDAFWLADYALDPQIEMHRHVELLRLLHFYHHEQFGLRLPKDSALFPSLVGQAVDGTGIDSGSHLNNHQNSHQQDQQNQQNQQPSFDNGSLKQKPLAVRRKDTSLSAPGSSLYATANGAGKIRKRNAFRTSSTASSCARQSGAAVGEYSWLLWESDLEDALNDVYRPKS</sequence>
<proteinExistence type="predicted"/>
<comment type="caution">
    <text evidence="2">The sequence shown here is derived from an EMBL/GenBank/DDBJ whole genome shotgun (WGS) entry which is preliminary data.</text>
</comment>
<dbReference type="Proteomes" id="UP001145021">
    <property type="component" value="Unassembled WGS sequence"/>
</dbReference>
<protein>
    <submittedName>
        <fullName evidence="2">Uncharacterized protein</fullName>
    </submittedName>
</protein>
<gene>
    <name evidence="2" type="ORF">LPJ64_000720</name>
</gene>